<dbReference type="PANTHER" id="PTHR34069">
    <property type="entry name" value="3-OXOACYL-[ACYL-CARRIER-PROTEIN] SYNTHASE 3"/>
    <property type="match status" value="1"/>
</dbReference>
<dbReference type="Proteomes" id="UP001049518">
    <property type="component" value="Chromosome"/>
</dbReference>
<reference evidence="5" key="1">
    <citation type="submission" date="2020-07" db="EMBL/GenBank/DDBJ databases">
        <authorList>
            <person name="Tarantini F.S."/>
            <person name="Hong K.W."/>
            <person name="Chan K.G."/>
        </authorList>
    </citation>
    <scope>NUCLEOTIDE SEQUENCE</scope>
    <source>
        <strain evidence="5">32-07</strain>
    </source>
</reference>
<protein>
    <submittedName>
        <fullName evidence="5">Ketoacyl-ACP synthase III family protein</fullName>
    </submittedName>
</protein>
<feature type="domain" description="Beta-ketoacyl-[acyl-carrier-protein] synthase III C-terminal" evidence="3">
    <location>
        <begin position="247"/>
        <end position="338"/>
    </location>
</feature>
<dbReference type="EMBL" id="CP059572">
    <property type="protein sequence ID" value="QXJ22624.1"/>
    <property type="molecule type" value="Genomic_DNA"/>
</dbReference>
<keyword evidence="6" id="KW-1185">Reference proteome</keyword>
<evidence type="ECO:0000259" key="4">
    <source>
        <dbReference type="Pfam" id="PF08545"/>
    </source>
</evidence>
<dbReference type="InterPro" id="IPR013751">
    <property type="entry name" value="ACP_syn_III_N"/>
</dbReference>
<accession>A0ABX8QWR3</accession>
<evidence type="ECO:0000256" key="2">
    <source>
        <dbReference type="ARBA" id="ARBA00023315"/>
    </source>
</evidence>
<dbReference type="Gene3D" id="3.40.47.10">
    <property type="match status" value="2"/>
</dbReference>
<feature type="domain" description="Beta-ketoacyl-[acyl-carrier-protein] synthase III N-terminal" evidence="4">
    <location>
        <begin position="108"/>
        <end position="179"/>
    </location>
</feature>
<evidence type="ECO:0000313" key="5">
    <source>
        <dbReference type="EMBL" id="QXJ22624.1"/>
    </source>
</evidence>
<dbReference type="RefSeq" id="WP_231335938.1">
    <property type="nucleotide sequence ID" value="NZ_CP059572.1"/>
</dbReference>
<name>A0ABX8QWR3_9ACTN</name>
<dbReference type="InterPro" id="IPR016039">
    <property type="entry name" value="Thiolase-like"/>
</dbReference>
<sequence>MKIDNVYLAGIGTADTELLDVSEAVDRGWYDAEARERGALVSVSVAGETPAPDLAVQAANRALALGGHSADEIGAVFHTCVHPQGPDGWSAQHYINHNTIDRPVTSAEIRNGCTGFFASLQLASCFLASGTDSPAVLLTCGDNFSTPSIDRWRACGLFVLADAGGSVVLSRTRGFARLLTVDAVAAPELEILHRGATPLYPPTITLGRQLDFNTPVEYINGKVASGEMPPQETDFATILIEATEQSLKNADVTMDEIALVVHDGFHYDTLRDLYFDPLGIGEEKSLWSFMRLVGHAGVVDHIRGLEHAWKEGLVSVGDRVLLAGGTPGMEAASAVVEILEPAPAQVPDGT</sequence>
<gene>
    <name evidence="5" type="ORF">AGRA3207_003656</name>
</gene>
<dbReference type="CDD" id="cd00827">
    <property type="entry name" value="init_cond_enzymes"/>
    <property type="match status" value="1"/>
</dbReference>
<evidence type="ECO:0000256" key="1">
    <source>
        <dbReference type="ARBA" id="ARBA00022679"/>
    </source>
</evidence>
<dbReference type="PANTHER" id="PTHR34069:SF2">
    <property type="entry name" value="BETA-KETOACYL-[ACYL-CARRIER-PROTEIN] SYNTHASE III"/>
    <property type="match status" value="1"/>
</dbReference>
<organism evidence="5 6">
    <name type="scientific">Actinomadura graeca</name>
    <dbReference type="NCBI Taxonomy" id="2750812"/>
    <lineage>
        <taxon>Bacteria</taxon>
        <taxon>Bacillati</taxon>
        <taxon>Actinomycetota</taxon>
        <taxon>Actinomycetes</taxon>
        <taxon>Streptosporangiales</taxon>
        <taxon>Thermomonosporaceae</taxon>
        <taxon>Actinomadura</taxon>
    </lineage>
</organism>
<dbReference type="SUPFAM" id="SSF53901">
    <property type="entry name" value="Thiolase-like"/>
    <property type="match status" value="1"/>
</dbReference>
<dbReference type="Pfam" id="PF08541">
    <property type="entry name" value="ACP_syn_III_C"/>
    <property type="match status" value="1"/>
</dbReference>
<evidence type="ECO:0000259" key="3">
    <source>
        <dbReference type="Pfam" id="PF08541"/>
    </source>
</evidence>
<dbReference type="InterPro" id="IPR013747">
    <property type="entry name" value="ACP_syn_III_C"/>
</dbReference>
<keyword evidence="2" id="KW-0012">Acyltransferase</keyword>
<dbReference type="Pfam" id="PF08545">
    <property type="entry name" value="ACP_syn_III"/>
    <property type="match status" value="1"/>
</dbReference>
<evidence type="ECO:0000313" key="6">
    <source>
        <dbReference type="Proteomes" id="UP001049518"/>
    </source>
</evidence>
<keyword evidence="1" id="KW-0808">Transferase</keyword>
<proteinExistence type="predicted"/>